<dbReference type="EMBL" id="BPLR01002516">
    <property type="protein sequence ID" value="GIX74590.1"/>
    <property type="molecule type" value="Genomic_DNA"/>
</dbReference>
<name>A0AAV4MQB8_CAEEX</name>
<protein>
    <submittedName>
        <fullName evidence="1">Uncharacterized protein</fullName>
    </submittedName>
</protein>
<accession>A0AAV4MQB8</accession>
<organism evidence="1 2">
    <name type="scientific">Caerostris extrusa</name>
    <name type="common">Bark spider</name>
    <name type="synonym">Caerostris bankana</name>
    <dbReference type="NCBI Taxonomy" id="172846"/>
    <lineage>
        <taxon>Eukaryota</taxon>
        <taxon>Metazoa</taxon>
        <taxon>Ecdysozoa</taxon>
        <taxon>Arthropoda</taxon>
        <taxon>Chelicerata</taxon>
        <taxon>Arachnida</taxon>
        <taxon>Araneae</taxon>
        <taxon>Araneomorphae</taxon>
        <taxon>Entelegynae</taxon>
        <taxon>Araneoidea</taxon>
        <taxon>Araneidae</taxon>
        <taxon>Caerostris</taxon>
    </lineage>
</organism>
<keyword evidence="2" id="KW-1185">Reference proteome</keyword>
<evidence type="ECO:0000313" key="2">
    <source>
        <dbReference type="Proteomes" id="UP001054945"/>
    </source>
</evidence>
<reference evidence="1 2" key="1">
    <citation type="submission" date="2021-06" db="EMBL/GenBank/DDBJ databases">
        <title>Caerostris extrusa draft genome.</title>
        <authorList>
            <person name="Kono N."/>
            <person name="Arakawa K."/>
        </authorList>
    </citation>
    <scope>NUCLEOTIDE SEQUENCE [LARGE SCALE GENOMIC DNA]</scope>
</reference>
<evidence type="ECO:0000313" key="1">
    <source>
        <dbReference type="EMBL" id="GIX74590.1"/>
    </source>
</evidence>
<dbReference type="AlphaFoldDB" id="A0AAV4MQB8"/>
<proteinExistence type="predicted"/>
<dbReference type="Proteomes" id="UP001054945">
    <property type="component" value="Unassembled WGS sequence"/>
</dbReference>
<comment type="caution">
    <text evidence="1">The sequence shown here is derived from an EMBL/GenBank/DDBJ whole genome shotgun (WGS) entry which is preliminary data.</text>
</comment>
<gene>
    <name evidence="1" type="ORF">CEXT_123391</name>
</gene>
<sequence>MESFLFRVERFSCEGSAPPFRKGFIGGRRGGCVYGRLFPENIPTILPCTPKHMALERSSCAISPAAFMLTGTVSKCATNSFILGSTLLLITLN</sequence>